<dbReference type="AlphaFoldDB" id="A0A363NLX4"/>
<proteinExistence type="predicted"/>
<dbReference type="Proteomes" id="UP000250831">
    <property type="component" value="Unassembled WGS sequence"/>
</dbReference>
<name>A0A363NLX4_9SPHI</name>
<evidence type="ECO:0000256" key="1">
    <source>
        <dbReference type="SAM" id="Phobius"/>
    </source>
</evidence>
<feature type="domain" description="SusE outer membrane protein" evidence="2">
    <location>
        <begin position="35"/>
        <end position="143"/>
    </location>
</feature>
<keyword evidence="1" id="KW-1133">Transmembrane helix</keyword>
<keyword evidence="4" id="KW-1185">Reference proteome</keyword>
<evidence type="ECO:0000259" key="2">
    <source>
        <dbReference type="Pfam" id="PF14292"/>
    </source>
</evidence>
<keyword evidence="1" id="KW-0812">Transmembrane</keyword>
<dbReference type="OrthoDB" id="631295at2"/>
<feature type="transmembrane region" description="Helical" evidence="1">
    <location>
        <begin position="15"/>
        <end position="32"/>
    </location>
</feature>
<keyword evidence="1" id="KW-0472">Membrane</keyword>
<comment type="caution">
    <text evidence="3">The sequence shown here is derived from an EMBL/GenBank/DDBJ whole genome shotgun (WGS) entry which is preliminary data.</text>
</comment>
<evidence type="ECO:0000313" key="4">
    <source>
        <dbReference type="Proteomes" id="UP000250831"/>
    </source>
</evidence>
<dbReference type="PROSITE" id="PS51257">
    <property type="entry name" value="PROKAR_LIPOPROTEIN"/>
    <property type="match status" value="1"/>
</dbReference>
<reference evidence="3 4" key="1">
    <citation type="submission" date="2018-04" db="EMBL/GenBank/DDBJ databases">
        <title>Sphingobacterium sp. M46 Genome.</title>
        <authorList>
            <person name="Cheng J."/>
            <person name="Li Y."/>
        </authorList>
    </citation>
    <scope>NUCLEOTIDE SEQUENCE [LARGE SCALE GENOMIC DNA]</scope>
    <source>
        <strain evidence="3 4">M46</strain>
    </source>
</reference>
<dbReference type="InterPro" id="IPR025970">
    <property type="entry name" value="SusE"/>
</dbReference>
<gene>
    <name evidence="3" type="ORF">DCO56_25990</name>
</gene>
<accession>A0A363NLX4</accession>
<protein>
    <recommendedName>
        <fullName evidence="2">SusE outer membrane protein domain-containing protein</fullName>
    </recommendedName>
</protein>
<dbReference type="Pfam" id="PF14292">
    <property type="entry name" value="SusE"/>
    <property type="match status" value="1"/>
</dbReference>
<organism evidence="3 4">
    <name type="scientific">Sphingobacterium athyrii</name>
    <dbReference type="NCBI Taxonomy" id="2152717"/>
    <lineage>
        <taxon>Bacteria</taxon>
        <taxon>Pseudomonadati</taxon>
        <taxon>Bacteroidota</taxon>
        <taxon>Sphingobacteriia</taxon>
        <taxon>Sphingobacteriales</taxon>
        <taxon>Sphingobacteriaceae</taxon>
        <taxon>Sphingobacterium</taxon>
    </lineage>
</organism>
<dbReference type="EMBL" id="QCXX01000009">
    <property type="protein sequence ID" value="PUV21782.1"/>
    <property type="molecule type" value="Genomic_DNA"/>
</dbReference>
<sequence length="392" mass="43102">MYVLNDKIKEKDMKWYFKVIAMIVLAAGIVSCKKDDMKYSDADVSAVENLYAPADGKSVKLLSSSSAALYFEWESALVADGGAAQYEVVFDKVDGDFSKPLYTVTSDNNGNSNGANISHKILNQVAAKAGIEPGTSGDVSWSVYSIRGMKRVLGKVKKVLNIKSLEGFADIPDELFITGEGTEGGEAITQALPFKLIGNGEYEIFTKLDAGKKYTFTDRKSADGRIFYSEDQTKLKESEVGSNTVTKTAIYRIRIDFNVATITYAEIKSMGVYFSPSGTVVLDLPYQGKGIWSATGIINFKQESWGRDQRYKFQMETVKAGKAETVQLGPTEPGLDVAPSGSDPSYFFVRILPNLSQWDDKWKFVDAVDGHPTKISMILQGDKDYTHAVVPN</sequence>
<evidence type="ECO:0000313" key="3">
    <source>
        <dbReference type="EMBL" id="PUV21782.1"/>
    </source>
</evidence>